<dbReference type="InterPro" id="IPR012340">
    <property type="entry name" value="NA-bd_OB-fold"/>
</dbReference>
<accession>A0AAN7KQH9</accession>
<keyword evidence="2" id="KW-0067">ATP-binding</keyword>
<protein>
    <submittedName>
        <fullName evidence="3">Uncharacterized protein</fullName>
    </submittedName>
</protein>
<dbReference type="InterPro" id="IPR050221">
    <property type="entry name" value="26S_Proteasome_ATPase"/>
</dbReference>
<evidence type="ECO:0000256" key="1">
    <source>
        <dbReference type="ARBA" id="ARBA00022741"/>
    </source>
</evidence>
<keyword evidence="1" id="KW-0547">Nucleotide-binding</keyword>
<gene>
    <name evidence="3" type="ORF">SAY87_031091</name>
</gene>
<dbReference type="Proteomes" id="UP001345219">
    <property type="component" value="Chromosome 24"/>
</dbReference>
<name>A0AAN7KQH9_9MYRT</name>
<organism evidence="3 4">
    <name type="scientific">Trapa incisa</name>
    <dbReference type="NCBI Taxonomy" id="236973"/>
    <lineage>
        <taxon>Eukaryota</taxon>
        <taxon>Viridiplantae</taxon>
        <taxon>Streptophyta</taxon>
        <taxon>Embryophyta</taxon>
        <taxon>Tracheophyta</taxon>
        <taxon>Spermatophyta</taxon>
        <taxon>Magnoliopsida</taxon>
        <taxon>eudicotyledons</taxon>
        <taxon>Gunneridae</taxon>
        <taxon>Pentapetalae</taxon>
        <taxon>rosids</taxon>
        <taxon>malvids</taxon>
        <taxon>Myrtales</taxon>
        <taxon>Lythraceae</taxon>
        <taxon>Trapa</taxon>
    </lineage>
</organism>
<evidence type="ECO:0000313" key="3">
    <source>
        <dbReference type="EMBL" id="KAK4770559.1"/>
    </source>
</evidence>
<evidence type="ECO:0000256" key="2">
    <source>
        <dbReference type="ARBA" id="ARBA00022840"/>
    </source>
</evidence>
<dbReference type="GO" id="GO:0005524">
    <property type="term" value="F:ATP binding"/>
    <property type="evidence" value="ECO:0007669"/>
    <property type="project" value="UniProtKB-KW"/>
</dbReference>
<reference evidence="3 4" key="1">
    <citation type="journal article" date="2023" name="Hortic Res">
        <title>Pangenome of water caltrop reveals structural variations and asymmetric subgenome divergence after allopolyploidization.</title>
        <authorList>
            <person name="Zhang X."/>
            <person name="Chen Y."/>
            <person name="Wang L."/>
            <person name="Yuan Y."/>
            <person name="Fang M."/>
            <person name="Shi L."/>
            <person name="Lu R."/>
            <person name="Comes H.P."/>
            <person name="Ma Y."/>
            <person name="Chen Y."/>
            <person name="Huang G."/>
            <person name="Zhou Y."/>
            <person name="Zheng Z."/>
            <person name="Qiu Y."/>
        </authorList>
    </citation>
    <scope>NUCLEOTIDE SEQUENCE [LARGE SCALE GENOMIC DNA]</scope>
    <source>
        <tissue evidence="3">Roots</tissue>
    </source>
</reference>
<evidence type="ECO:0000313" key="4">
    <source>
        <dbReference type="Proteomes" id="UP001345219"/>
    </source>
</evidence>
<dbReference type="PANTHER" id="PTHR23073">
    <property type="entry name" value="26S PROTEASOME REGULATORY SUBUNIT"/>
    <property type="match status" value="1"/>
</dbReference>
<dbReference type="AlphaFoldDB" id="A0AAN7KQH9"/>
<proteinExistence type="predicted"/>
<comment type="caution">
    <text evidence="3">The sequence shown here is derived from an EMBL/GenBank/DDBJ whole genome shotgun (WGS) entry which is preliminary data.</text>
</comment>
<keyword evidence="4" id="KW-1185">Reference proteome</keyword>
<dbReference type="Gene3D" id="2.40.50.140">
    <property type="entry name" value="Nucleic acid-binding proteins"/>
    <property type="match status" value="1"/>
</dbReference>
<dbReference type="EMBL" id="JAXIOK010000005">
    <property type="protein sequence ID" value="KAK4770559.1"/>
    <property type="molecule type" value="Genomic_DNA"/>
</dbReference>
<sequence>MPSTARNYSSTRNWNLGDCKGQQWPGYVVGCQIKVDKEKLVAGTRVVLDMTIGSLSDQIRELRESIELPLMNPELLIGVCIKPPKVASSVIIGKYIGENARLIHEMFGYARDYKVCSFQKKCQSSM</sequence>